<organism evidence="2 3">
    <name type="scientific">Vandammella animalimorsus</name>
    <dbReference type="NCBI Taxonomy" id="2029117"/>
    <lineage>
        <taxon>Bacteria</taxon>
        <taxon>Pseudomonadati</taxon>
        <taxon>Pseudomonadota</taxon>
        <taxon>Betaproteobacteria</taxon>
        <taxon>Burkholderiales</taxon>
        <taxon>Comamonadaceae</taxon>
        <taxon>Vandammella</taxon>
    </lineage>
</organism>
<sequence>MNIKIRRLAEQDAEAAAAVTQSKNTVCLTFQHGAEEAAHFYTGLFPGSQMGSIQYAPSDYPGGKQGDVLVVHFTVAGVACMALNGGDFPPSMAFSFQIATDTQEETDRYWQALIDNGGKANACGWCQDKWGVHWQITPRVLTEALAAGGEVAQRAFTAMQTMVKIDVAAIEAVVRAAD</sequence>
<dbReference type="PANTHER" id="PTHR33990">
    <property type="entry name" value="PROTEIN YJDN-RELATED"/>
    <property type="match status" value="1"/>
</dbReference>
<dbReference type="CDD" id="cd06588">
    <property type="entry name" value="PhnB_like"/>
    <property type="match status" value="1"/>
</dbReference>
<dbReference type="Pfam" id="PF06983">
    <property type="entry name" value="3-dmu-9_3-mt"/>
    <property type="match status" value="1"/>
</dbReference>
<dbReference type="Gene3D" id="3.10.180.10">
    <property type="entry name" value="2,3-Dihydroxybiphenyl 1,2-Dioxygenase, domain 1"/>
    <property type="match status" value="1"/>
</dbReference>
<comment type="caution">
    <text evidence="2">The sequence shown here is derived from an EMBL/GenBank/DDBJ whole genome shotgun (WGS) entry which is preliminary data.</text>
</comment>
<dbReference type="RefSeq" id="WP_095552227.1">
    <property type="nucleotide sequence ID" value="NZ_NSJE01000014.1"/>
</dbReference>
<feature type="domain" description="PhnB-like" evidence="1">
    <location>
        <begin position="23"/>
        <end position="137"/>
    </location>
</feature>
<dbReference type="SUPFAM" id="SSF54593">
    <property type="entry name" value="Glyoxalase/Bleomycin resistance protein/Dihydroxybiphenyl dioxygenase"/>
    <property type="match status" value="1"/>
</dbReference>
<evidence type="ECO:0000313" key="3">
    <source>
        <dbReference type="Proteomes" id="UP000218439"/>
    </source>
</evidence>
<dbReference type="AlphaFoldDB" id="A0A2A2AXD1"/>
<evidence type="ECO:0000259" key="1">
    <source>
        <dbReference type="Pfam" id="PF06983"/>
    </source>
</evidence>
<evidence type="ECO:0000313" key="2">
    <source>
        <dbReference type="EMBL" id="PAT42423.1"/>
    </source>
</evidence>
<proteinExistence type="predicted"/>
<protein>
    <recommendedName>
        <fullName evidence="1">PhnB-like domain-containing protein</fullName>
    </recommendedName>
</protein>
<gene>
    <name evidence="2" type="ORF">CK621_09640</name>
</gene>
<dbReference type="PIRSF" id="PIRSF021700">
    <property type="entry name" value="3_dmu_93_MTrfase"/>
    <property type="match status" value="1"/>
</dbReference>
<dbReference type="Proteomes" id="UP000218439">
    <property type="component" value="Unassembled WGS sequence"/>
</dbReference>
<dbReference type="PANTHER" id="PTHR33990:SF2">
    <property type="entry name" value="PHNB-LIKE DOMAIN-CONTAINING PROTEIN"/>
    <property type="match status" value="1"/>
</dbReference>
<name>A0A2A2AXD1_9BURK</name>
<dbReference type="InterPro" id="IPR009725">
    <property type="entry name" value="3_dmu_93_MTrfase"/>
</dbReference>
<dbReference type="EMBL" id="NSJE01000014">
    <property type="protein sequence ID" value="PAT42423.1"/>
    <property type="molecule type" value="Genomic_DNA"/>
</dbReference>
<dbReference type="InterPro" id="IPR028973">
    <property type="entry name" value="PhnB-like"/>
</dbReference>
<dbReference type="InterPro" id="IPR029068">
    <property type="entry name" value="Glyas_Bleomycin-R_OHBP_Dase"/>
</dbReference>
<reference evidence="2 3" key="1">
    <citation type="submission" date="2017-08" db="EMBL/GenBank/DDBJ databases">
        <title>WGS of Clinical strains of the CDC Group NO-1 linked to zoonotic infections in humans.</title>
        <authorList>
            <person name="Bernier A.-M."/>
            <person name="Bernard K."/>
        </authorList>
    </citation>
    <scope>NUCLEOTIDE SEQUENCE [LARGE SCALE GENOMIC DNA]</scope>
    <source>
        <strain evidence="2 3">NML120219</strain>
    </source>
</reference>
<accession>A0A2A2AXD1</accession>